<dbReference type="EMBL" id="JACHGI010000007">
    <property type="protein sequence ID" value="MBB6467986.1"/>
    <property type="molecule type" value="Genomic_DNA"/>
</dbReference>
<evidence type="ECO:0008006" key="3">
    <source>
        <dbReference type="Google" id="ProtNLM"/>
    </source>
</evidence>
<accession>A0A8E1WFQ4</accession>
<sequence>MEQYIGFDVSTKETATSIRQDGKRIWRGKVRIRPATARGGDPQALPVICIEARNAKAAFDMAANKTDAKDADGMGPKNLLFSLSVISRSSLTNPEKQTNDGGRFSLSTSGLAALAKANVSVLSLSLLQRYGRAMAVAAMLPISFGG</sequence>
<name>A0A8E1WFQ4_9HYPH</name>
<protein>
    <recommendedName>
        <fullName evidence="3">Transposase</fullName>
    </recommendedName>
</protein>
<dbReference type="AlphaFoldDB" id="A0A8E1WFQ4"/>
<proteinExistence type="predicted"/>
<organism evidence="1 2">
    <name type="scientific">Aminobacter carboxidus</name>
    <dbReference type="NCBI Taxonomy" id="376165"/>
    <lineage>
        <taxon>Bacteria</taxon>
        <taxon>Pseudomonadati</taxon>
        <taxon>Pseudomonadota</taxon>
        <taxon>Alphaproteobacteria</taxon>
        <taxon>Hyphomicrobiales</taxon>
        <taxon>Phyllobacteriaceae</taxon>
        <taxon>Aminobacter</taxon>
    </lineage>
</organism>
<gene>
    <name evidence="1" type="ORF">HNQ96_003869</name>
</gene>
<comment type="caution">
    <text evidence="1">The sequence shown here is derived from an EMBL/GenBank/DDBJ whole genome shotgun (WGS) entry which is preliminary data.</text>
</comment>
<dbReference type="Proteomes" id="UP000532373">
    <property type="component" value="Unassembled WGS sequence"/>
</dbReference>
<evidence type="ECO:0000313" key="1">
    <source>
        <dbReference type="EMBL" id="MBB6467986.1"/>
    </source>
</evidence>
<reference evidence="1 2" key="1">
    <citation type="submission" date="2020-08" db="EMBL/GenBank/DDBJ databases">
        <title>Genomic Encyclopedia of Type Strains, Phase IV (KMG-IV): sequencing the most valuable type-strain genomes for metagenomic binning, comparative biology and taxonomic classification.</title>
        <authorList>
            <person name="Goeker M."/>
        </authorList>
    </citation>
    <scope>NUCLEOTIDE SEQUENCE [LARGE SCALE GENOMIC DNA]</scope>
    <source>
        <strain evidence="1 2">DSM 17454</strain>
    </source>
</reference>
<evidence type="ECO:0000313" key="2">
    <source>
        <dbReference type="Proteomes" id="UP000532373"/>
    </source>
</evidence>